<dbReference type="EMBL" id="LAZR01061608">
    <property type="protein sequence ID" value="KKK63238.1"/>
    <property type="molecule type" value="Genomic_DNA"/>
</dbReference>
<dbReference type="GO" id="GO:0005886">
    <property type="term" value="C:plasma membrane"/>
    <property type="evidence" value="ECO:0007669"/>
    <property type="project" value="TreeGrafter"/>
</dbReference>
<name>A0A0F8X2T5_9ZZZZ</name>
<feature type="transmembrane region" description="Helical" evidence="2">
    <location>
        <begin position="143"/>
        <end position="160"/>
    </location>
</feature>
<feature type="transmembrane region" description="Helical" evidence="2">
    <location>
        <begin position="101"/>
        <end position="131"/>
    </location>
</feature>
<dbReference type="InterPro" id="IPR050882">
    <property type="entry name" value="Prepilin_peptidase/N-MTase"/>
</dbReference>
<dbReference type="AlphaFoldDB" id="A0A0F8X2T5"/>
<evidence type="ECO:0000256" key="2">
    <source>
        <dbReference type="SAM" id="Phobius"/>
    </source>
</evidence>
<keyword evidence="2" id="KW-0472">Membrane</keyword>
<feature type="transmembrane region" description="Helical" evidence="2">
    <location>
        <begin position="20"/>
        <end position="39"/>
    </location>
</feature>
<dbReference type="GO" id="GO:0006465">
    <property type="term" value="P:signal peptide processing"/>
    <property type="evidence" value="ECO:0007669"/>
    <property type="project" value="TreeGrafter"/>
</dbReference>
<dbReference type="PANTHER" id="PTHR30487:SF0">
    <property type="entry name" value="PREPILIN LEADER PEPTIDASE_N-METHYLTRANSFERASE-RELATED"/>
    <property type="match status" value="1"/>
</dbReference>
<sequence>MQVPYPASILGNQKERTDSKINIVEGLISIPFLASILYYDIKEKKIPDLFTYSGMLVILIVRLLLGYFSPWCLIDAFVGFSLIWLFFIFSKGRIGQGDAKLSAFISIIVGVWAWALAIFFASLSGLLFILVMIKLQKMTKKDSIPFVPFLVLGGVISFLLKVKIEAFINSIINGI</sequence>
<keyword evidence="2" id="KW-0812">Transmembrane</keyword>
<reference evidence="4" key="1">
    <citation type="journal article" date="2015" name="Nature">
        <title>Complex archaea that bridge the gap between prokaryotes and eukaryotes.</title>
        <authorList>
            <person name="Spang A."/>
            <person name="Saw J.H."/>
            <person name="Jorgensen S.L."/>
            <person name="Zaremba-Niedzwiedzka K."/>
            <person name="Martijn J."/>
            <person name="Lind A.E."/>
            <person name="van Eijk R."/>
            <person name="Schleper C."/>
            <person name="Guy L."/>
            <person name="Ettema T.J."/>
        </authorList>
    </citation>
    <scope>NUCLEOTIDE SEQUENCE</scope>
</reference>
<feature type="domain" description="Prepilin type IV endopeptidase peptidase" evidence="3">
    <location>
        <begin position="28"/>
        <end position="130"/>
    </location>
</feature>
<organism evidence="4">
    <name type="scientific">marine sediment metagenome</name>
    <dbReference type="NCBI Taxonomy" id="412755"/>
    <lineage>
        <taxon>unclassified sequences</taxon>
        <taxon>metagenomes</taxon>
        <taxon>ecological metagenomes</taxon>
    </lineage>
</organism>
<accession>A0A0F8X2T5</accession>
<dbReference type="Pfam" id="PF01478">
    <property type="entry name" value="Peptidase_A24"/>
    <property type="match status" value="1"/>
</dbReference>
<evidence type="ECO:0000256" key="1">
    <source>
        <dbReference type="ARBA" id="ARBA00005801"/>
    </source>
</evidence>
<keyword evidence="2" id="KW-1133">Transmembrane helix</keyword>
<evidence type="ECO:0000259" key="3">
    <source>
        <dbReference type="Pfam" id="PF01478"/>
    </source>
</evidence>
<gene>
    <name evidence="4" type="ORF">LCGC14_2996290</name>
</gene>
<proteinExistence type="inferred from homology"/>
<dbReference type="InterPro" id="IPR000045">
    <property type="entry name" value="Prepilin_IV_endopep_pep"/>
</dbReference>
<comment type="caution">
    <text evidence="4">The sequence shown here is derived from an EMBL/GenBank/DDBJ whole genome shotgun (WGS) entry which is preliminary data.</text>
</comment>
<comment type="similarity">
    <text evidence="1">Belongs to the peptidase A24 family.</text>
</comment>
<evidence type="ECO:0000313" key="4">
    <source>
        <dbReference type="EMBL" id="KKK63238.1"/>
    </source>
</evidence>
<dbReference type="Gene3D" id="1.20.120.1220">
    <property type="match status" value="1"/>
</dbReference>
<dbReference type="PANTHER" id="PTHR30487">
    <property type="entry name" value="TYPE 4 PREPILIN-LIKE PROTEINS LEADER PEPTIDE-PROCESSING ENZYME"/>
    <property type="match status" value="1"/>
</dbReference>
<dbReference type="GO" id="GO:0004190">
    <property type="term" value="F:aspartic-type endopeptidase activity"/>
    <property type="evidence" value="ECO:0007669"/>
    <property type="project" value="InterPro"/>
</dbReference>
<feature type="transmembrane region" description="Helical" evidence="2">
    <location>
        <begin position="71"/>
        <end position="89"/>
    </location>
</feature>
<feature type="transmembrane region" description="Helical" evidence="2">
    <location>
        <begin position="46"/>
        <end position="65"/>
    </location>
</feature>
<protein>
    <recommendedName>
        <fullName evidence="3">Prepilin type IV endopeptidase peptidase domain-containing protein</fullName>
    </recommendedName>
</protein>